<protein>
    <submittedName>
        <fullName evidence="2">Uncharacterized protein</fullName>
    </submittedName>
</protein>
<reference evidence="2 3" key="1">
    <citation type="submission" date="2017-07" db="EMBL/GenBank/DDBJ databases">
        <authorList>
            <person name="Talla V."/>
            <person name="Backstrom N."/>
        </authorList>
    </citation>
    <scope>NUCLEOTIDE SEQUENCE [LARGE SCALE GENOMIC DNA]</scope>
</reference>
<gene>
    <name evidence="2" type="ORF">LSINAPIS_LOCUS3909</name>
</gene>
<feature type="region of interest" description="Disordered" evidence="1">
    <location>
        <begin position="1"/>
        <end position="24"/>
    </location>
</feature>
<sequence>MSISSLHQDRGHCGSHHLTNSTPSVAEDCTHLLLTTVLEYHNGQRVESGGTGGVSRDVGDAGLRAVPQLRRGPKVSRGQLLQADRKRTGGAIRARTEIRRSSPSSR</sequence>
<evidence type="ECO:0000313" key="3">
    <source>
        <dbReference type="Proteomes" id="UP000324832"/>
    </source>
</evidence>
<keyword evidence="3" id="KW-1185">Reference proteome</keyword>
<evidence type="ECO:0000313" key="2">
    <source>
        <dbReference type="EMBL" id="VVC91174.1"/>
    </source>
</evidence>
<name>A0A5E4Q1R0_9NEOP</name>
<dbReference type="Proteomes" id="UP000324832">
    <property type="component" value="Unassembled WGS sequence"/>
</dbReference>
<proteinExistence type="predicted"/>
<dbReference type="EMBL" id="FZQP02001003">
    <property type="protein sequence ID" value="VVC91174.1"/>
    <property type="molecule type" value="Genomic_DNA"/>
</dbReference>
<dbReference type="AlphaFoldDB" id="A0A5E4Q1R0"/>
<feature type="region of interest" description="Disordered" evidence="1">
    <location>
        <begin position="70"/>
        <end position="106"/>
    </location>
</feature>
<accession>A0A5E4Q1R0</accession>
<organism evidence="2 3">
    <name type="scientific">Leptidea sinapis</name>
    <dbReference type="NCBI Taxonomy" id="189913"/>
    <lineage>
        <taxon>Eukaryota</taxon>
        <taxon>Metazoa</taxon>
        <taxon>Ecdysozoa</taxon>
        <taxon>Arthropoda</taxon>
        <taxon>Hexapoda</taxon>
        <taxon>Insecta</taxon>
        <taxon>Pterygota</taxon>
        <taxon>Neoptera</taxon>
        <taxon>Endopterygota</taxon>
        <taxon>Lepidoptera</taxon>
        <taxon>Glossata</taxon>
        <taxon>Ditrysia</taxon>
        <taxon>Papilionoidea</taxon>
        <taxon>Pieridae</taxon>
        <taxon>Dismorphiinae</taxon>
        <taxon>Leptidea</taxon>
    </lineage>
</organism>
<evidence type="ECO:0000256" key="1">
    <source>
        <dbReference type="SAM" id="MobiDB-lite"/>
    </source>
</evidence>